<dbReference type="EMBL" id="FWXF01000015">
    <property type="protein sequence ID" value="SMC26047.1"/>
    <property type="molecule type" value="Genomic_DNA"/>
</dbReference>
<reference evidence="1 2" key="1">
    <citation type="submission" date="2017-04" db="EMBL/GenBank/DDBJ databases">
        <authorList>
            <person name="Afonso C.L."/>
            <person name="Miller P.J."/>
            <person name="Scott M.A."/>
            <person name="Spackman E."/>
            <person name="Goraichik I."/>
            <person name="Dimitrov K.M."/>
            <person name="Suarez D.L."/>
            <person name="Swayne D.E."/>
        </authorList>
    </citation>
    <scope>NUCLEOTIDE SEQUENCE [LARGE SCALE GENOMIC DNA]</scope>
    <source>
        <strain evidence="1 2">DSM 13146</strain>
    </source>
</reference>
<keyword evidence="2" id="KW-1185">Reference proteome</keyword>
<accession>A0A1W1XQA1</accession>
<gene>
    <name evidence="1" type="ORF">SAMN02746041_02512</name>
</gene>
<organism evidence="1 2">
    <name type="scientific">Desulfacinum hydrothermale DSM 13146</name>
    <dbReference type="NCBI Taxonomy" id="1121390"/>
    <lineage>
        <taxon>Bacteria</taxon>
        <taxon>Pseudomonadati</taxon>
        <taxon>Thermodesulfobacteriota</taxon>
        <taxon>Syntrophobacteria</taxon>
        <taxon>Syntrophobacterales</taxon>
        <taxon>Syntrophobacteraceae</taxon>
        <taxon>Desulfacinum</taxon>
    </lineage>
</organism>
<protein>
    <submittedName>
        <fullName evidence="1">Uncharacterized protein</fullName>
    </submittedName>
</protein>
<dbReference type="Proteomes" id="UP000192783">
    <property type="component" value="Unassembled WGS sequence"/>
</dbReference>
<sequence length="52" mass="5661">MEPAARGHQLCKVFVLLWLLSGPSHAAREKVSLTLALSGSSRINHPPARLSR</sequence>
<evidence type="ECO:0000313" key="1">
    <source>
        <dbReference type="EMBL" id="SMC26047.1"/>
    </source>
</evidence>
<proteinExistence type="predicted"/>
<evidence type="ECO:0000313" key="2">
    <source>
        <dbReference type="Proteomes" id="UP000192783"/>
    </source>
</evidence>
<dbReference type="AlphaFoldDB" id="A0A1W1XQA1"/>
<name>A0A1W1XQA1_9BACT</name>